<organism evidence="2 3">
    <name type="scientific">Inconstantimicrobium porci</name>
    <dbReference type="NCBI Taxonomy" id="2652291"/>
    <lineage>
        <taxon>Bacteria</taxon>
        <taxon>Bacillati</taxon>
        <taxon>Bacillota</taxon>
        <taxon>Clostridia</taxon>
        <taxon>Eubacteriales</taxon>
        <taxon>Clostridiaceae</taxon>
        <taxon>Inconstantimicrobium</taxon>
    </lineage>
</organism>
<gene>
    <name evidence="2" type="ORF">FYJ33_05340</name>
</gene>
<proteinExistence type="predicted"/>
<dbReference type="SUPFAM" id="SSF51261">
    <property type="entry name" value="Duplicated hybrid motif"/>
    <property type="match status" value="1"/>
</dbReference>
<reference evidence="2 3" key="1">
    <citation type="submission" date="2019-08" db="EMBL/GenBank/DDBJ databases">
        <title>In-depth cultivation of the pig gut microbiome towards novel bacterial diversity and tailored functional studies.</title>
        <authorList>
            <person name="Wylensek D."/>
            <person name="Hitch T.C.A."/>
            <person name="Clavel T."/>
        </authorList>
    </citation>
    <scope>NUCLEOTIDE SEQUENCE [LARGE SCALE GENOMIC DNA]</scope>
    <source>
        <strain evidence="2 3">WCA-383-APC-5B</strain>
    </source>
</reference>
<dbReference type="Gene3D" id="2.70.70.10">
    <property type="entry name" value="Glucose Permease (Domain IIA)"/>
    <property type="match status" value="1"/>
</dbReference>
<dbReference type="Pfam" id="PF01551">
    <property type="entry name" value="Peptidase_M23"/>
    <property type="match status" value="1"/>
</dbReference>
<protein>
    <submittedName>
        <fullName evidence="2">M23 family metallopeptidase</fullName>
    </submittedName>
</protein>
<name>A0A7X2MXE0_9CLOT</name>
<dbReference type="InterPro" id="IPR016047">
    <property type="entry name" value="M23ase_b-sheet_dom"/>
</dbReference>
<comment type="caution">
    <text evidence="2">The sequence shown here is derived from an EMBL/GenBank/DDBJ whole genome shotgun (WGS) entry which is preliminary data.</text>
</comment>
<dbReference type="InterPro" id="IPR011055">
    <property type="entry name" value="Dup_hybrid_motif"/>
</dbReference>
<sequence length="264" mass="29605">MNNYQEETKSYYQQLYKKAVHKSPEDNFSRNSFDERLTEQNVNKPLIKFNLGNRLIQEFTITFLLCVFVFGCKIINTSQSQYVYKYAKNILDIDLTEKVTKYIQIDSIKKNFDNAVDTLKTKFDAAGNDDSTKQKNDEGFNSVKNNIVSPINGNIVEDKDKLVSGKGVLISAKEGSQIFNPYTGVVRKVIKNDDKSNTVIVNNTDGVEVSCTGLSDVYVKEGDKVDKGEVLGKSTVIGKSKIAAIIFAISYKGEEKDPKSVINM</sequence>
<evidence type="ECO:0000313" key="3">
    <source>
        <dbReference type="Proteomes" id="UP000460287"/>
    </source>
</evidence>
<dbReference type="CDD" id="cd12797">
    <property type="entry name" value="M23_peptidase"/>
    <property type="match status" value="1"/>
</dbReference>
<accession>A0A7X2MXE0</accession>
<evidence type="ECO:0000313" key="2">
    <source>
        <dbReference type="EMBL" id="MSR90851.1"/>
    </source>
</evidence>
<dbReference type="AlphaFoldDB" id="A0A7X2MXE0"/>
<keyword evidence="3" id="KW-1185">Reference proteome</keyword>
<dbReference type="EMBL" id="VULX01000005">
    <property type="protein sequence ID" value="MSR90851.1"/>
    <property type="molecule type" value="Genomic_DNA"/>
</dbReference>
<dbReference type="Proteomes" id="UP000460287">
    <property type="component" value="Unassembled WGS sequence"/>
</dbReference>
<dbReference type="RefSeq" id="WP_154530732.1">
    <property type="nucleotide sequence ID" value="NZ_VULX01000005.1"/>
</dbReference>
<feature type="domain" description="M23ase beta-sheet core" evidence="1">
    <location>
        <begin position="166"/>
        <end position="258"/>
    </location>
</feature>
<evidence type="ECO:0000259" key="1">
    <source>
        <dbReference type="Pfam" id="PF01551"/>
    </source>
</evidence>